<reference evidence="1 2" key="1">
    <citation type="submission" date="2020-11" db="EMBL/GenBank/DDBJ databases">
        <title>The genome sequence of Novosphingobium sp. 1Y9A.</title>
        <authorList>
            <person name="Liu Y."/>
        </authorList>
    </citation>
    <scope>NUCLEOTIDE SEQUENCE [LARGE SCALE GENOMIC DNA]</scope>
    <source>
        <strain evidence="1 2">1Y9A</strain>
    </source>
</reference>
<proteinExistence type="predicted"/>
<dbReference type="EMBL" id="JADQDC010000002">
    <property type="protein sequence ID" value="MBF9150299.1"/>
    <property type="molecule type" value="Genomic_DNA"/>
</dbReference>
<name>A0ABS0HDF2_9SPHN</name>
<comment type="caution">
    <text evidence="1">The sequence shown here is derived from an EMBL/GenBank/DDBJ whole genome shotgun (WGS) entry which is preliminary data.</text>
</comment>
<keyword evidence="2" id="KW-1185">Reference proteome</keyword>
<dbReference type="RefSeq" id="WP_196274648.1">
    <property type="nucleotide sequence ID" value="NZ_JADQDC010000002.1"/>
</dbReference>
<dbReference type="Pfam" id="PF03692">
    <property type="entry name" value="CxxCxxCC"/>
    <property type="match status" value="1"/>
</dbReference>
<accession>A0ABS0HDF2</accession>
<organism evidence="1 2">
    <name type="scientific">Novosphingobium jiangmenense</name>
    <dbReference type="NCBI Taxonomy" id="2791981"/>
    <lineage>
        <taxon>Bacteria</taxon>
        <taxon>Pseudomonadati</taxon>
        <taxon>Pseudomonadota</taxon>
        <taxon>Alphaproteobacteria</taxon>
        <taxon>Sphingomonadales</taxon>
        <taxon>Sphingomonadaceae</taxon>
        <taxon>Novosphingobium</taxon>
    </lineage>
</organism>
<evidence type="ECO:0000313" key="2">
    <source>
        <dbReference type="Proteomes" id="UP000600799"/>
    </source>
</evidence>
<protein>
    <submittedName>
        <fullName evidence="1">YkgJ family cysteine cluster protein</fullName>
    </submittedName>
</protein>
<gene>
    <name evidence="1" type="ORF">I2488_04735</name>
</gene>
<sequence>MTAEAAADPPLLEQDLCTGCAACCDGTMFTYVPVTREEQAALSDLLTLETRADDAIFHQPCPHSVGQRCQIYALRPQTCRSFRCKTLYAMHKGEIDSAEAFRRVREMLASREQLKTMMEIGESIAEARDRRQKVAQASARTPEEMAFLLKLTAFDLLLDRYFRDKGQQMFSRSPGKAAAD</sequence>
<evidence type="ECO:0000313" key="1">
    <source>
        <dbReference type="EMBL" id="MBF9150299.1"/>
    </source>
</evidence>
<dbReference type="InterPro" id="IPR005358">
    <property type="entry name" value="Puta_zinc/iron-chelating_dom"/>
</dbReference>
<dbReference type="Proteomes" id="UP000600799">
    <property type="component" value="Unassembled WGS sequence"/>
</dbReference>